<reference evidence="2" key="1">
    <citation type="submission" date="2021-06" db="EMBL/GenBank/DDBJ databases">
        <authorList>
            <person name="Kallberg Y."/>
            <person name="Tangrot J."/>
            <person name="Rosling A."/>
        </authorList>
    </citation>
    <scope>NUCLEOTIDE SEQUENCE</scope>
    <source>
        <strain evidence="2">UK204</strain>
    </source>
</reference>
<name>A0A9N9A3B8_9GLOM</name>
<dbReference type="Gene3D" id="1.20.80.10">
    <property type="match status" value="1"/>
</dbReference>
<sequence>MSDIKKSPEFDVAAKEFEELVKKYSLPNEEKLEGYALFKQGSVGDNTKAAPGFLSAMSDKAKSCYINYTGNISGTSPEDAQAQYIAYVAKLKKQYEGSA</sequence>
<dbReference type="InterPro" id="IPR035984">
    <property type="entry name" value="Acyl-CoA-binding_sf"/>
</dbReference>
<dbReference type="EMBL" id="CAJVPQ010000897">
    <property type="protein sequence ID" value="CAG8518107.1"/>
    <property type="molecule type" value="Genomic_DNA"/>
</dbReference>
<dbReference type="SUPFAM" id="SSF47027">
    <property type="entry name" value="Acyl-CoA binding protein"/>
    <property type="match status" value="1"/>
</dbReference>
<evidence type="ECO:0000313" key="3">
    <source>
        <dbReference type="Proteomes" id="UP000789570"/>
    </source>
</evidence>
<dbReference type="PROSITE" id="PS51228">
    <property type="entry name" value="ACB_2"/>
    <property type="match status" value="1"/>
</dbReference>
<comment type="caution">
    <text evidence="2">The sequence shown here is derived from an EMBL/GenBank/DDBJ whole genome shotgun (WGS) entry which is preliminary data.</text>
</comment>
<proteinExistence type="predicted"/>
<dbReference type="InterPro" id="IPR000582">
    <property type="entry name" value="Acyl-CoA-binding_protein"/>
</dbReference>
<feature type="domain" description="ACB" evidence="1">
    <location>
        <begin position="1"/>
        <end position="97"/>
    </location>
</feature>
<organism evidence="2 3">
    <name type="scientific">Funneliformis caledonium</name>
    <dbReference type="NCBI Taxonomy" id="1117310"/>
    <lineage>
        <taxon>Eukaryota</taxon>
        <taxon>Fungi</taxon>
        <taxon>Fungi incertae sedis</taxon>
        <taxon>Mucoromycota</taxon>
        <taxon>Glomeromycotina</taxon>
        <taxon>Glomeromycetes</taxon>
        <taxon>Glomerales</taxon>
        <taxon>Glomeraceae</taxon>
        <taxon>Funneliformis</taxon>
    </lineage>
</organism>
<dbReference type="AlphaFoldDB" id="A0A9N9A3B8"/>
<dbReference type="Pfam" id="PF00887">
    <property type="entry name" value="ACBP"/>
    <property type="match status" value="1"/>
</dbReference>
<protein>
    <submittedName>
        <fullName evidence="2">2746_t:CDS:1</fullName>
    </submittedName>
</protein>
<evidence type="ECO:0000259" key="1">
    <source>
        <dbReference type="PROSITE" id="PS51228"/>
    </source>
</evidence>
<dbReference type="OrthoDB" id="346910at2759"/>
<dbReference type="Proteomes" id="UP000789570">
    <property type="component" value="Unassembled WGS sequence"/>
</dbReference>
<keyword evidence="3" id="KW-1185">Reference proteome</keyword>
<evidence type="ECO:0000313" key="2">
    <source>
        <dbReference type="EMBL" id="CAG8518107.1"/>
    </source>
</evidence>
<dbReference type="GO" id="GO:0000062">
    <property type="term" value="F:fatty-acyl-CoA binding"/>
    <property type="evidence" value="ECO:0007669"/>
    <property type="project" value="InterPro"/>
</dbReference>
<accession>A0A9N9A3B8</accession>
<gene>
    <name evidence="2" type="ORF">FCALED_LOCUS4551</name>
</gene>
<dbReference type="InterPro" id="IPR014352">
    <property type="entry name" value="FERM/acyl-CoA-bd_prot_sf"/>
</dbReference>